<keyword evidence="3" id="KW-1185">Reference proteome</keyword>
<protein>
    <recommendedName>
        <fullName evidence="4">Lipoprotein</fullName>
    </recommendedName>
</protein>
<accession>A0A3N5CNN2</accession>
<dbReference type="PROSITE" id="PS51257">
    <property type="entry name" value="PROKAR_LIPOPROTEIN"/>
    <property type="match status" value="1"/>
</dbReference>
<evidence type="ECO:0000313" key="2">
    <source>
        <dbReference type="EMBL" id="RPF70563.1"/>
    </source>
</evidence>
<dbReference type="OrthoDB" id="7406667at2"/>
<evidence type="ECO:0008006" key="4">
    <source>
        <dbReference type="Google" id="ProtNLM"/>
    </source>
</evidence>
<dbReference type="EMBL" id="RPFZ01000001">
    <property type="protein sequence ID" value="RPF70563.1"/>
    <property type="molecule type" value="Genomic_DNA"/>
</dbReference>
<evidence type="ECO:0000256" key="1">
    <source>
        <dbReference type="SAM" id="SignalP"/>
    </source>
</evidence>
<gene>
    <name evidence="2" type="ORF">EG799_02190</name>
</gene>
<keyword evidence="1" id="KW-0732">Signal</keyword>
<reference evidence="2 3" key="1">
    <citation type="submission" date="2018-11" db="EMBL/GenBank/DDBJ databases">
        <title>Erythrobacter spongiae sp. nov., isolated from a marine sponge.</title>
        <authorList>
            <person name="Zhuang L."/>
            <person name="Luo L."/>
        </authorList>
    </citation>
    <scope>NUCLEOTIDE SEQUENCE [LARGE SCALE GENOMIC DNA]</scope>
    <source>
        <strain evidence="2 3">HN-E23</strain>
    </source>
</reference>
<dbReference type="AlphaFoldDB" id="A0A3N5CNN2"/>
<comment type="caution">
    <text evidence="2">The sequence shown here is derived from an EMBL/GenBank/DDBJ whole genome shotgun (WGS) entry which is preliminary data.</text>
</comment>
<name>A0A3N5CNN2_9SPHN</name>
<proteinExistence type="predicted"/>
<feature type="signal peptide" evidence="1">
    <location>
        <begin position="1"/>
        <end position="21"/>
    </location>
</feature>
<dbReference type="Proteomes" id="UP000275232">
    <property type="component" value="Unassembled WGS sequence"/>
</dbReference>
<evidence type="ECO:0000313" key="3">
    <source>
        <dbReference type="Proteomes" id="UP000275232"/>
    </source>
</evidence>
<sequence length="170" mass="18155">MTFAFRAFALFAIGIVTGGCAGQIGPAAMADGPVPLARDEAGPKLAMFEHILSSYFEADIVNPPTVCVAEAAGAGTERLPEDDEAALMERFAGLAPLPRCVERTSGIRDEATDEPAMLFVLNGFRCDSAVDCSAISSYRFGDTRSDTVFHRAHWSGGRWSFSSDSRVIAE</sequence>
<organism evidence="2 3">
    <name type="scientific">Aurantiacibacter spongiae</name>
    <dbReference type="NCBI Taxonomy" id="2488860"/>
    <lineage>
        <taxon>Bacteria</taxon>
        <taxon>Pseudomonadati</taxon>
        <taxon>Pseudomonadota</taxon>
        <taxon>Alphaproteobacteria</taxon>
        <taxon>Sphingomonadales</taxon>
        <taxon>Erythrobacteraceae</taxon>
        <taxon>Aurantiacibacter</taxon>
    </lineage>
</organism>
<dbReference type="RefSeq" id="WP_123878156.1">
    <property type="nucleotide sequence ID" value="NZ_RPFZ01000001.1"/>
</dbReference>
<feature type="chain" id="PRO_5018123275" description="Lipoprotein" evidence="1">
    <location>
        <begin position="22"/>
        <end position="170"/>
    </location>
</feature>